<accession>A0A5N1J961</accession>
<gene>
    <name evidence="1" type="ORF">F0P94_00050</name>
</gene>
<protein>
    <recommendedName>
        <fullName evidence="3">DUF3997 domain-containing protein</fullName>
    </recommendedName>
</protein>
<dbReference type="Proteomes" id="UP000326570">
    <property type="component" value="Unassembled WGS sequence"/>
</dbReference>
<evidence type="ECO:0000313" key="1">
    <source>
        <dbReference type="EMBL" id="KAA9345518.1"/>
    </source>
</evidence>
<dbReference type="AlphaFoldDB" id="A0A5N1J961"/>
<name>A0A5N1J961_9BACT</name>
<reference evidence="1 2" key="1">
    <citation type="submission" date="2019-09" db="EMBL/GenBank/DDBJ databases">
        <title>Genome sequence of Adhaeribacter sp. M2.</title>
        <authorList>
            <person name="Srinivasan S."/>
        </authorList>
    </citation>
    <scope>NUCLEOTIDE SEQUENCE [LARGE SCALE GENOMIC DNA]</scope>
    <source>
        <strain evidence="1 2">M2</strain>
    </source>
</reference>
<comment type="caution">
    <text evidence="1">The sequence shown here is derived from an EMBL/GenBank/DDBJ whole genome shotgun (WGS) entry which is preliminary data.</text>
</comment>
<dbReference type="PROSITE" id="PS51257">
    <property type="entry name" value="PROKAR_LIPOPROTEIN"/>
    <property type="match status" value="1"/>
</dbReference>
<organism evidence="1 2">
    <name type="scientific">Adhaeribacter soli</name>
    <dbReference type="NCBI Taxonomy" id="2607655"/>
    <lineage>
        <taxon>Bacteria</taxon>
        <taxon>Pseudomonadati</taxon>
        <taxon>Bacteroidota</taxon>
        <taxon>Cytophagia</taxon>
        <taxon>Cytophagales</taxon>
        <taxon>Hymenobacteraceae</taxon>
        <taxon>Adhaeribacter</taxon>
    </lineage>
</organism>
<evidence type="ECO:0000313" key="2">
    <source>
        <dbReference type="Proteomes" id="UP000326570"/>
    </source>
</evidence>
<dbReference type="RefSeq" id="WP_150901657.1">
    <property type="nucleotide sequence ID" value="NZ_VTWT01000001.1"/>
</dbReference>
<keyword evidence="2" id="KW-1185">Reference proteome</keyword>
<evidence type="ECO:0008006" key="3">
    <source>
        <dbReference type="Google" id="ProtNLM"/>
    </source>
</evidence>
<dbReference type="EMBL" id="VTWT01000001">
    <property type="protein sequence ID" value="KAA9345518.1"/>
    <property type="molecule type" value="Genomic_DNA"/>
</dbReference>
<proteinExistence type="predicted"/>
<sequence>MKKILLVAVALSLQSCLYDHTDNIEELGSNYYYMGDGRESQILLSRNKNRSGGQTVVPEEVTHYTFNSEYIIARNIQGRINKEIKFWIIDKRKGTQPVPLDSTEFYEEIQKLNFKLETRK</sequence>